<organism evidence="2 3">
    <name type="scientific">Sphingomonas guangdongensis</name>
    <dbReference type="NCBI Taxonomy" id="1141890"/>
    <lineage>
        <taxon>Bacteria</taxon>
        <taxon>Pseudomonadati</taxon>
        <taxon>Pseudomonadota</taxon>
        <taxon>Alphaproteobacteria</taxon>
        <taxon>Sphingomonadales</taxon>
        <taxon>Sphingomonadaceae</taxon>
        <taxon>Sphingomonas</taxon>
    </lineage>
</organism>
<proteinExistence type="predicted"/>
<accession>A0A285QGL7</accession>
<keyword evidence="1" id="KW-1133">Transmembrane helix</keyword>
<reference evidence="2 3" key="1">
    <citation type="submission" date="2017-07" db="EMBL/GenBank/DDBJ databases">
        <authorList>
            <person name="Sun Z.S."/>
            <person name="Albrecht U."/>
            <person name="Echele G."/>
            <person name="Lee C.C."/>
        </authorList>
    </citation>
    <scope>NUCLEOTIDE SEQUENCE [LARGE SCALE GENOMIC DNA]</scope>
    <source>
        <strain evidence="2 3">CGMCC 1.12672</strain>
    </source>
</reference>
<evidence type="ECO:0000313" key="3">
    <source>
        <dbReference type="Proteomes" id="UP000219494"/>
    </source>
</evidence>
<evidence type="ECO:0000313" key="2">
    <source>
        <dbReference type="EMBL" id="SOB81090.1"/>
    </source>
</evidence>
<name>A0A285QGL7_9SPHN</name>
<dbReference type="EMBL" id="OBMI01000001">
    <property type="protein sequence ID" value="SOB81090.1"/>
    <property type="molecule type" value="Genomic_DNA"/>
</dbReference>
<keyword evidence="1" id="KW-0812">Transmembrane</keyword>
<feature type="transmembrane region" description="Helical" evidence="1">
    <location>
        <begin position="69"/>
        <end position="90"/>
    </location>
</feature>
<dbReference type="Proteomes" id="UP000219494">
    <property type="component" value="Unassembled WGS sequence"/>
</dbReference>
<keyword evidence="1" id="KW-0472">Membrane</keyword>
<keyword evidence="3" id="KW-1185">Reference proteome</keyword>
<protein>
    <submittedName>
        <fullName evidence="2">Uncharacterized protein</fullName>
    </submittedName>
</protein>
<evidence type="ECO:0000256" key="1">
    <source>
        <dbReference type="SAM" id="Phobius"/>
    </source>
</evidence>
<gene>
    <name evidence="2" type="ORF">SAMN06297144_1390</name>
</gene>
<sequence length="96" mass="10203">MSAQWRFTSGSVDHNHVARGAPHLVPASARHESVDSPAAALQARIDAAMTSGAWTSAAIEPHVDRWPGAARVAVILIGAGASWVLAWQLFRLILRG</sequence>
<dbReference type="AlphaFoldDB" id="A0A285QGL7"/>